<keyword evidence="4" id="KW-1185">Reference proteome</keyword>
<evidence type="ECO:0000256" key="1">
    <source>
        <dbReference type="SAM" id="MobiDB-lite"/>
    </source>
</evidence>
<reference evidence="4" key="1">
    <citation type="submission" date="2015-09" db="EMBL/GenBank/DDBJ databases">
        <authorList>
            <person name="Rodrigo-Torres Lidia"/>
            <person name="Arahal R.David."/>
        </authorList>
    </citation>
    <scope>NUCLEOTIDE SEQUENCE [LARGE SCALE GENOMIC DNA]</scope>
    <source>
        <strain evidence="4">CECT 5114</strain>
    </source>
</reference>
<dbReference type="SUPFAM" id="SSF52540">
    <property type="entry name" value="P-loop containing nucleoside triphosphate hydrolases"/>
    <property type="match status" value="1"/>
</dbReference>
<dbReference type="InterPro" id="IPR027417">
    <property type="entry name" value="P-loop_NTPase"/>
</dbReference>
<feature type="region of interest" description="Disordered" evidence="1">
    <location>
        <begin position="1"/>
        <end position="82"/>
    </location>
</feature>
<accession>A0A0P1IVK2</accession>
<dbReference type="STRING" id="1715691.TA5113_02568"/>
<evidence type="ECO:0000259" key="2">
    <source>
        <dbReference type="SMART" id="SM00382"/>
    </source>
</evidence>
<evidence type="ECO:0000313" key="3">
    <source>
        <dbReference type="EMBL" id="CUK27601.1"/>
    </source>
</evidence>
<dbReference type="AlphaFoldDB" id="A0A0P1IVK2"/>
<name>A0A0P1IVK2_9RHOB</name>
<gene>
    <name evidence="3" type="ORF">TA5114_03429</name>
</gene>
<dbReference type="Gene3D" id="3.40.50.300">
    <property type="entry name" value="P-loop containing nucleotide triphosphate hydrolases"/>
    <property type="match status" value="1"/>
</dbReference>
<protein>
    <recommendedName>
        <fullName evidence="2">AAA+ ATPase domain-containing protein</fullName>
    </recommendedName>
</protein>
<dbReference type="Proteomes" id="UP000051184">
    <property type="component" value="Unassembled WGS sequence"/>
</dbReference>
<feature type="domain" description="AAA+ ATPase" evidence="2">
    <location>
        <begin position="226"/>
        <end position="411"/>
    </location>
</feature>
<evidence type="ECO:0000313" key="4">
    <source>
        <dbReference type="Proteomes" id="UP000051184"/>
    </source>
</evidence>
<dbReference type="EMBL" id="CYUE01000025">
    <property type="protein sequence ID" value="CUK27601.1"/>
    <property type="molecule type" value="Genomic_DNA"/>
</dbReference>
<sequence length="495" mass="55511">MVFGLGKNKKVNVDKPKDKQASLEEPENNAVSSADTPANDPAKISDNASKDMALQPEEPAEMDETPPEAPSRKANFLPGAQPKTIDETGLSLSFILNLTSKILHEGGTMTPAQIADVIKLPKLVCRQILKEMTALMLVESQGLESADVKSDIRYSLTDLGKKWALDAQAVSQYVGPAPVTLEQFEAQVQTQSIKHEEVHRAELDDAFSHLVIPSVLKAQLGPAANSGRSMLLYGEPGNGKTSLAEALGESFIDIISVPYAILVGNQIIRFYDETLHEPEEEFANSRELDARWVPCRRPVVIAGGELTLDMLDLRFEANARYYEAPMHLKALGGVFVLDDFGRQKEEPQQYLNRWIVPLEKGFDILSLHTGKKFQVSFDQLVVFSSNIRPEDLGDDAAQRRIYFKIHVPSPSREDYIQIFKDVCDARDLKWQPAVMEEFFEKRYTKERFITSGAHPGFLVNHIFAACRYLDRPPELNMELLDLAWRNVSANQRRTD</sequence>
<organism evidence="3 4">
    <name type="scientific">Cognatishimia activa</name>
    <dbReference type="NCBI Taxonomy" id="1715691"/>
    <lineage>
        <taxon>Bacteria</taxon>
        <taxon>Pseudomonadati</taxon>
        <taxon>Pseudomonadota</taxon>
        <taxon>Alphaproteobacteria</taxon>
        <taxon>Rhodobacterales</taxon>
        <taxon>Paracoccaceae</taxon>
        <taxon>Cognatishimia</taxon>
    </lineage>
</organism>
<dbReference type="InterPro" id="IPR003593">
    <property type="entry name" value="AAA+_ATPase"/>
</dbReference>
<proteinExistence type="predicted"/>
<dbReference type="SMART" id="SM00382">
    <property type="entry name" value="AAA"/>
    <property type="match status" value="1"/>
</dbReference>
<feature type="compositionally biased region" description="Basic and acidic residues" evidence="1">
    <location>
        <begin position="11"/>
        <end position="22"/>
    </location>
</feature>